<keyword evidence="1" id="KW-0472">Membrane</keyword>
<dbReference type="PANTHER" id="PTHR13018">
    <property type="entry name" value="PROBABLE MEMBRANE PROTEIN DUF221-RELATED"/>
    <property type="match status" value="1"/>
</dbReference>
<dbReference type="EMBL" id="JBFOLK010000013">
    <property type="protein sequence ID" value="KAL2466630.1"/>
    <property type="molecule type" value="Genomic_DNA"/>
</dbReference>
<keyword evidence="1" id="KW-1133">Transmembrane helix</keyword>
<dbReference type="InterPro" id="IPR045122">
    <property type="entry name" value="Csc1-like"/>
</dbReference>
<keyword evidence="4" id="KW-1185">Reference proteome</keyword>
<sequence length="226" mass="24408">MNSKFQAQQTGLQTGLQLGGRGIGCSTTTIASKLLAVWHATSREIAHHCGADAAQFLLIEGGSSAILILLAALAVAVMLILNIYAGKAPISDQFSKTTINHIKKGSPLLWVHFIFVVVVVFLDLCALDYLATELVKVRENISKLVAKIESRMVVDESEFVDDGPEDRRDVGEATFSLEEVEGFVVRRDGAGTFGGEGTQWSSICRRPICGLPFAEDSVVRRPICSS</sequence>
<comment type="caution">
    <text evidence="3">The sequence shown here is derived from an EMBL/GenBank/DDBJ whole genome shotgun (WGS) entry which is preliminary data.</text>
</comment>
<protein>
    <recommendedName>
        <fullName evidence="2">CSC1/OSCA1-like N-terminal transmembrane domain-containing protein</fullName>
    </recommendedName>
</protein>
<accession>A0ABD1PRX9</accession>
<evidence type="ECO:0000259" key="2">
    <source>
        <dbReference type="Pfam" id="PF13967"/>
    </source>
</evidence>
<name>A0ABD1PRX9_9LAMI</name>
<dbReference type="InterPro" id="IPR032880">
    <property type="entry name" value="CSC1/OSCA1-like_N"/>
</dbReference>
<dbReference type="AlphaFoldDB" id="A0ABD1PRX9"/>
<keyword evidence="1" id="KW-0812">Transmembrane</keyword>
<evidence type="ECO:0000313" key="4">
    <source>
        <dbReference type="Proteomes" id="UP001604336"/>
    </source>
</evidence>
<evidence type="ECO:0000256" key="1">
    <source>
        <dbReference type="SAM" id="Phobius"/>
    </source>
</evidence>
<dbReference type="Proteomes" id="UP001604336">
    <property type="component" value="Unassembled WGS sequence"/>
</dbReference>
<proteinExistence type="predicted"/>
<feature type="transmembrane region" description="Helical" evidence="1">
    <location>
        <begin position="65"/>
        <end position="86"/>
    </location>
</feature>
<dbReference type="Pfam" id="PF13967">
    <property type="entry name" value="RSN1_TM"/>
    <property type="match status" value="1"/>
</dbReference>
<evidence type="ECO:0000313" key="3">
    <source>
        <dbReference type="EMBL" id="KAL2466630.1"/>
    </source>
</evidence>
<gene>
    <name evidence="3" type="ORF">Adt_42481</name>
</gene>
<organism evidence="3 4">
    <name type="scientific">Abeliophyllum distichum</name>
    <dbReference type="NCBI Taxonomy" id="126358"/>
    <lineage>
        <taxon>Eukaryota</taxon>
        <taxon>Viridiplantae</taxon>
        <taxon>Streptophyta</taxon>
        <taxon>Embryophyta</taxon>
        <taxon>Tracheophyta</taxon>
        <taxon>Spermatophyta</taxon>
        <taxon>Magnoliopsida</taxon>
        <taxon>eudicotyledons</taxon>
        <taxon>Gunneridae</taxon>
        <taxon>Pentapetalae</taxon>
        <taxon>asterids</taxon>
        <taxon>lamiids</taxon>
        <taxon>Lamiales</taxon>
        <taxon>Oleaceae</taxon>
        <taxon>Forsythieae</taxon>
        <taxon>Abeliophyllum</taxon>
    </lineage>
</organism>
<feature type="transmembrane region" description="Helical" evidence="1">
    <location>
        <begin position="107"/>
        <end position="131"/>
    </location>
</feature>
<dbReference type="PANTHER" id="PTHR13018:SF114">
    <property type="entry name" value="EXPRESSED PROTEIN"/>
    <property type="match status" value="1"/>
</dbReference>
<reference evidence="4" key="1">
    <citation type="submission" date="2024-07" db="EMBL/GenBank/DDBJ databases">
        <title>Two chromosome-level genome assemblies of Korean endemic species Abeliophyllum distichum and Forsythia ovata (Oleaceae).</title>
        <authorList>
            <person name="Jang H."/>
        </authorList>
    </citation>
    <scope>NUCLEOTIDE SEQUENCE [LARGE SCALE GENOMIC DNA]</scope>
</reference>
<feature type="domain" description="CSC1/OSCA1-like N-terminal transmembrane" evidence="2">
    <location>
        <begin position="33"/>
        <end position="122"/>
    </location>
</feature>